<evidence type="ECO:0000259" key="9">
    <source>
        <dbReference type="PROSITE" id="PS50109"/>
    </source>
</evidence>
<keyword evidence="13" id="KW-1185">Reference proteome</keyword>
<dbReference type="PRINTS" id="PR00344">
    <property type="entry name" value="BCTRLSENSOR"/>
</dbReference>
<dbReference type="SMART" id="SM00086">
    <property type="entry name" value="PAC"/>
    <property type="match status" value="1"/>
</dbReference>
<dbReference type="InterPro" id="IPR000014">
    <property type="entry name" value="PAS"/>
</dbReference>
<keyword evidence="7" id="KW-0067">ATP-binding</keyword>
<name>A0A917LFS8_9BACI</name>
<keyword evidence="4" id="KW-0808">Transferase</keyword>
<dbReference type="Proteomes" id="UP000616608">
    <property type="component" value="Unassembled WGS sequence"/>
</dbReference>
<dbReference type="PANTHER" id="PTHR43065:SF10">
    <property type="entry name" value="PEROXIDE STRESS-ACTIVATED HISTIDINE KINASE MAK3"/>
    <property type="match status" value="1"/>
</dbReference>
<dbReference type="Pfam" id="PF00512">
    <property type="entry name" value="HisKA"/>
    <property type="match status" value="1"/>
</dbReference>
<organism evidence="12 13">
    <name type="scientific">Lysinibacillus alkalisoli</name>
    <dbReference type="NCBI Taxonomy" id="1911548"/>
    <lineage>
        <taxon>Bacteria</taxon>
        <taxon>Bacillati</taxon>
        <taxon>Bacillota</taxon>
        <taxon>Bacilli</taxon>
        <taxon>Bacillales</taxon>
        <taxon>Bacillaceae</taxon>
        <taxon>Lysinibacillus</taxon>
    </lineage>
</organism>
<evidence type="ECO:0000256" key="5">
    <source>
        <dbReference type="ARBA" id="ARBA00022741"/>
    </source>
</evidence>
<dbReference type="NCBIfam" id="TIGR00229">
    <property type="entry name" value="sensory_box"/>
    <property type="match status" value="1"/>
</dbReference>
<keyword evidence="6" id="KW-0418">Kinase</keyword>
<dbReference type="GO" id="GO:0005524">
    <property type="term" value="F:ATP binding"/>
    <property type="evidence" value="ECO:0007669"/>
    <property type="project" value="UniProtKB-KW"/>
</dbReference>
<dbReference type="InterPro" id="IPR013656">
    <property type="entry name" value="PAS_4"/>
</dbReference>
<dbReference type="GO" id="GO:0000155">
    <property type="term" value="F:phosphorelay sensor kinase activity"/>
    <property type="evidence" value="ECO:0007669"/>
    <property type="project" value="InterPro"/>
</dbReference>
<dbReference type="SUPFAM" id="SSF55874">
    <property type="entry name" value="ATPase domain of HSP90 chaperone/DNA topoisomerase II/histidine kinase"/>
    <property type="match status" value="1"/>
</dbReference>
<dbReference type="Gene3D" id="3.30.565.10">
    <property type="entry name" value="Histidine kinase-like ATPase, C-terminal domain"/>
    <property type="match status" value="1"/>
</dbReference>
<evidence type="ECO:0000259" key="10">
    <source>
        <dbReference type="PROSITE" id="PS50112"/>
    </source>
</evidence>
<evidence type="ECO:0000256" key="7">
    <source>
        <dbReference type="ARBA" id="ARBA00022840"/>
    </source>
</evidence>
<evidence type="ECO:0000313" key="13">
    <source>
        <dbReference type="Proteomes" id="UP000616608"/>
    </source>
</evidence>
<dbReference type="InterPro" id="IPR036097">
    <property type="entry name" value="HisK_dim/P_sf"/>
</dbReference>
<evidence type="ECO:0000256" key="6">
    <source>
        <dbReference type="ARBA" id="ARBA00022777"/>
    </source>
</evidence>
<dbReference type="PROSITE" id="PS50109">
    <property type="entry name" value="HIS_KIN"/>
    <property type="match status" value="1"/>
</dbReference>
<dbReference type="SMART" id="SM00091">
    <property type="entry name" value="PAS"/>
    <property type="match status" value="1"/>
</dbReference>
<dbReference type="InterPro" id="IPR036890">
    <property type="entry name" value="HATPase_C_sf"/>
</dbReference>
<dbReference type="InterPro" id="IPR035965">
    <property type="entry name" value="PAS-like_dom_sf"/>
</dbReference>
<dbReference type="CDD" id="cd00082">
    <property type="entry name" value="HisKA"/>
    <property type="match status" value="1"/>
</dbReference>
<reference evidence="12" key="2">
    <citation type="submission" date="2020-09" db="EMBL/GenBank/DDBJ databases">
        <authorList>
            <person name="Sun Q."/>
            <person name="Zhou Y."/>
        </authorList>
    </citation>
    <scope>NUCLEOTIDE SEQUENCE</scope>
    <source>
        <strain evidence="12">CGMCC 1.15760</strain>
    </source>
</reference>
<evidence type="ECO:0000256" key="2">
    <source>
        <dbReference type="ARBA" id="ARBA00012438"/>
    </source>
</evidence>
<keyword evidence="3" id="KW-0597">Phosphoprotein</keyword>
<dbReference type="InterPro" id="IPR004358">
    <property type="entry name" value="Sig_transdc_His_kin-like_C"/>
</dbReference>
<comment type="caution">
    <text evidence="12">The sequence shown here is derived from an EMBL/GenBank/DDBJ whole genome shotgun (WGS) entry which is preliminary data.</text>
</comment>
<evidence type="ECO:0000256" key="3">
    <source>
        <dbReference type="ARBA" id="ARBA00022553"/>
    </source>
</evidence>
<dbReference type="InterPro" id="IPR003661">
    <property type="entry name" value="HisK_dim/P_dom"/>
</dbReference>
<dbReference type="Pfam" id="PF08448">
    <property type="entry name" value="PAS_4"/>
    <property type="match status" value="1"/>
</dbReference>
<dbReference type="InterPro" id="IPR003594">
    <property type="entry name" value="HATPase_dom"/>
</dbReference>
<evidence type="ECO:0000259" key="11">
    <source>
        <dbReference type="PROSITE" id="PS50113"/>
    </source>
</evidence>
<gene>
    <name evidence="12" type="ORF">GCM10007425_13320</name>
</gene>
<keyword evidence="5" id="KW-0547">Nucleotide-binding</keyword>
<feature type="domain" description="Histidine kinase" evidence="9">
    <location>
        <begin position="148"/>
        <end position="355"/>
    </location>
</feature>
<reference evidence="12" key="1">
    <citation type="journal article" date="2014" name="Int. J. Syst. Evol. Microbiol.">
        <title>Complete genome sequence of Corynebacterium casei LMG S-19264T (=DSM 44701T), isolated from a smear-ripened cheese.</title>
        <authorList>
            <consortium name="US DOE Joint Genome Institute (JGI-PGF)"/>
            <person name="Walter F."/>
            <person name="Albersmeier A."/>
            <person name="Kalinowski J."/>
            <person name="Ruckert C."/>
        </authorList>
    </citation>
    <scope>NUCLEOTIDE SEQUENCE</scope>
    <source>
        <strain evidence="12">CGMCC 1.15760</strain>
    </source>
</reference>
<evidence type="ECO:0000256" key="1">
    <source>
        <dbReference type="ARBA" id="ARBA00000085"/>
    </source>
</evidence>
<feature type="domain" description="PAC" evidence="11">
    <location>
        <begin position="83"/>
        <end position="135"/>
    </location>
</feature>
<dbReference type="PANTHER" id="PTHR43065">
    <property type="entry name" value="SENSOR HISTIDINE KINASE"/>
    <property type="match status" value="1"/>
</dbReference>
<dbReference type="PROSITE" id="PS50112">
    <property type="entry name" value="PAS"/>
    <property type="match status" value="1"/>
</dbReference>
<proteinExistence type="predicted"/>
<keyword evidence="8" id="KW-0902">Two-component regulatory system</keyword>
<dbReference type="EMBL" id="BMJT01000004">
    <property type="protein sequence ID" value="GGG20258.1"/>
    <property type="molecule type" value="Genomic_DNA"/>
</dbReference>
<dbReference type="Gene3D" id="3.30.450.20">
    <property type="entry name" value="PAS domain"/>
    <property type="match status" value="1"/>
</dbReference>
<dbReference type="SUPFAM" id="SSF47384">
    <property type="entry name" value="Homodimeric domain of signal transducing histidine kinase"/>
    <property type="match status" value="1"/>
</dbReference>
<dbReference type="InterPro" id="IPR005467">
    <property type="entry name" value="His_kinase_dom"/>
</dbReference>
<dbReference type="InterPro" id="IPR001610">
    <property type="entry name" value="PAC"/>
</dbReference>
<dbReference type="PROSITE" id="PS50113">
    <property type="entry name" value="PAC"/>
    <property type="match status" value="1"/>
</dbReference>
<dbReference type="InterPro" id="IPR000700">
    <property type="entry name" value="PAS-assoc_C"/>
</dbReference>
<evidence type="ECO:0000313" key="12">
    <source>
        <dbReference type="EMBL" id="GGG20258.1"/>
    </source>
</evidence>
<dbReference type="Pfam" id="PF02518">
    <property type="entry name" value="HATPase_c"/>
    <property type="match status" value="1"/>
</dbReference>
<comment type="catalytic activity">
    <reaction evidence="1">
        <text>ATP + protein L-histidine = ADP + protein N-phospho-L-histidine.</text>
        <dbReference type="EC" id="2.7.13.3"/>
    </reaction>
</comment>
<dbReference type="CDD" id="cd00130">
    <property type="entry name" value="PAS"/>
    <property type="match status" value="1"/>
</dbReference>
<sequence length="355" mass="40067">MEANQKQLASQQAYLHLFFESANDSIAVFDLQQRVITVNPAFETLYGWTKEECIGKTIATVPTERQQEAKERHEALLKGKSFPGLEVIDQRKDGSYFNALITLSPIFNDDGQVMATSVISRDISYLKENERLTVQSEKLKIAGELAAGMAHEIRNPMTVISGFTQMMVKDTQSPYHAYATIINDEINRIDLIIEEFLILSKPHLMIKEPFALEAIVEEVCALMQESFLQQHVQSHITYEPNCPKIIGNKNQLKQVFVNIIKNAMEAMEQQVHKQLNITIKETAKREIAVIIEDNGEGISPDILAHIYEPFFTTKVSGTGLGMIISNKIMREHHGYITIDTTVNKGTTITLTFPIL</sequence>
<dbReference type="SUPFAM" id="SSF55785">
    <property type="entry name" value="PYP-like sensor domain (PAS domain)"/>
    <property type="match status" value="1"/>
</dbReference>
<evidence type="ECO:0000256" key="8">
    <source>
        <dbReference type="ARBA" id="ARBA00023012"/>
    </source>
</evidence>
<evidence type="ECO:0000256" key="4">
    <source>
        <dbReference type="ARBA" id="ARBA00022679"/>
    </source>
</evidence>
<dbReference type="AlphaFoldDB" id="A0A917LFS8"/>
<dbReference type="Gene3D" id="1.10.287.130">
    <property type="match status" value="1"/>
</dbReference>
<feature type="domain" description="PAS" evidence="10">
    <location>
        <begin position="11"/>
        <end position="80"/>
    </location>
</feature>
<accession>A0A917LFS8</accession>
<protein>
    <recommendedName>
        <fullName evidence="2">histidine kinase</fullName>
        <ecNumber evidence="2">2.7.13.3</ecNumber>
    </recommendedName>
</protein>
<dbReference type="SMART" id="SM00387">
    <property type="entry name" value="HATPase_c"/>
    <property type="match status" value="1"/>
</dbReference>
<dbReference type="SMART" id="SM00388">
    <property type="entry name" value="HisKA"/>
    <property type="match status" value="1"/>
</dbReference>
<dbReference type="EC" id="2.7.13.3" evidence="2"/>